<reference evidence="1 2" key="1">
    <citation type="journal article" date="2014" name="Genome Announc.">
        <title>Draft Genome Sequence of Marine Flavobacterium Jejuia pallidilutea Strain 11shimoA1 and Pigmentation Mutants.</title>
        <authorList>
            <person name="Takatani N."/>
            <person name="Nakanishi M."/>
            <person name="Meirelles P."/>
            <person name="Mino S."/>
            <person name="Suda W."/>
            <person name="Oshima K."/>
            <person name="Hattori M."/>
            <person name="Ohkuma M."/>
            <person name="Hosokawa M."/>
            <person name="Miyashita K."/>
            <person name="Thompson F.L."/>
            <person name="Niwa A."/>
            <person name="Sawabe T."/>
            <person name="Sawabe T."/>
        </authorList>
    </citation>
    <scope>NUCLEOTIDE SEQUENCE [LARGE SCALE GENOMIC DNA]</scope>
    <source>
        <strain evidence="1 2">JCM 19301</strain>
    </source>
</reference>
<name>A0A090WCN7_9FLAO</name>
<proteinExistence type="predicted"/>
<sequence length="59" mass="6654">MFNNNHILISSVDRFIVTTGSSTTPYMVLEKKLAQVVKVGEFQSTKDQLYKFLNTDPAS</sequence>
<dbReference type="Proteomes" id="UP000029641">
    <property type="component" value="Unassembled WGS sequence"/>
</dbReference>
<organism evidence="1 2">
    <name type="scientific">Jejuia pallidilutea</name>
    <dbReference type="NCBI Taxonomy" id="504487"/>
    <lineage>
        <taxon>Bacteria</taxon>
        <taxon>Pseudomonadati</taxon>
        <taxon>Bacteroidota</taxon>
        <taxon>Flavobacteriia</taxon>
        <taxon>Flavobacteriales</taxon>
        <taxon>Flavobacteriaceae</taxon>
        <taxon>Jejuia</taxon>
    </lineage>
</organism>
<dbReference type="EMBL" id="BBNR01000001">
    <property type="protein sequence ID" value="GAL65302.1"/>
    <property type="molecule type" value="Genomic_DNA"/>
</dbReference>
<dbReference type="AlphaFoldDB" id="A0A090WCN7"/>
<comment type="caution">
    <text evidence="1">The sequence shown here is derived from an EMBL/GenBank/DDBJ whole genome shotgun (WGS) entry which is preliminary data.</text>
</comment>
<evidence type="ECO:0000313" key="2">
    <source>
        <dbReference type="Proteomes" id="UP000029641"/>
    </source>
</evidence>
<accession>A0A090WCN7</accession>
<protein>
    <submittedName>
        <fullName evidence="1">Uncharacterized protein</fullName>
    </submittedName>
</protein>
<gene>
    <name evidence="1" type="ORF">JCM19301_3762</name>
</gene>
<evidence type="ECO:0000313" key="1">
    <source>
        <dbReference type="EMBL" id="GAL65302.1"/>
    </source>
</evidence>